<organism evidence="1 2">
    <name type="scientific">Pseudoflavonifractor capillosus</name>
    <dbReference type="NCBI Taxonomy" id="106588"/>
    <lineage>
        <taxon>Bacteria</taxon>
        <taxon>Bacillati</taxon>
        <taxon>Bacillota</taxon>
        <taxon>Clostridia</taxon>
        <taxon>Eubacteriales</taxon>
        <taxon>Oscillospiraceae</taxon>
        <taxon>Pseudoflavonifractor</taxon>
    </lineage>
</organism>
<reference evidence="1" key="2">
    <citation type="submission" date="2021-09" db="EMBL/GenBank/DDBJ databases">
        <authorList>
            <person name="Gilroy R."/>
        </authorList>
    </citation>
    <scope>NUCLEOTIDE SEQUENCE</scope>
    <source>
        <strain evidence="1">CHK179-5677</strain>
    </source>
</reference>
<comment type="caution">
    <text evidence="1">The sequence shown here is derived from an EMBL/GenBank/DDBJ whole genome shotgun (WGS) entry which is preliminary data.</text>
</comment>
<dbReference type="RefSeq" id="WP_294756004.1">
    <property type="nucleotide sequence ID" value="NZ_DYUC01000106.1"/>
</dbReference>
<reference evidence="1" key="1">
    <citation type="journal article" date="2021" name="PeerJ">
        <title>Extensive microbial diversity within the chicken gut microbiome revealed by metagenomics and culture.</title>
        <authorList>
            <person name="Gilroy R."/>
            <person name="Ravi A."/>
            <person name="Getino M."/>
            <person name="Pursley I."/>
            <person name="Horton D.L."/>
            <person name="Alikhan N.F."/>
            <person name="Baker D."/>
            <person name="Gharbi K."/>
            <person name="Hall N."/>
            <person name="Watson M."/>
            <person name="Adriaenssens E.M."/>
            <person name="Foster-Nyarko E."/>
            <person name="Jarju S."/>
            <person name="Secka A."/>
            <person name="Antonio M."/>
            <person name="Oren A."/>
            <person name="Chaudhuri R.R."/>
            <person name="La Ragione R."/>
            <person name="Hildebrand F."/>
            <person name="Pallen M.J."/>
        </authorList>
    </citation>
    <scope>NUCLEOTIDE SEQUENCE</scope>
    <source>
        <strain evidence="1">CHK179-5677</strain>
    </source>
</reference>
<dbReference type="Proteomes" id="UP000760668">
    <property type="component" value="Unassembled WGS sequence"/>
</dbReference>
<gene>
    <name evidence="1" type="ORF">K8V01_10750</name>
</gene>
<dbReference type="AlphaFoldDB" id="A0A921MNI5"/>
<protein>
    <submittedName>
        <fullName evidence="1">Uncharacterized protein</fullName>
    </submittedName>
</protein>
<evidence type="ECO:0000313" key="1">
    <source>
        <dbReference type="EMBL" id="HJG87482.1"/>
    </source>
</evidence>
<sequence>MKLYKCETVAQFKIGVWLAEQGIELEDIAGVELLGLNEVKIINPAGQYMIVRWVDDHPEIDRT</sequence>
<dbReference type="EMBL" id="DYUC01000106">
    <property type="protein sequence ID" value="HJG87482.1"/>
    <property type="molecule type" value="Genomic_DNA"/>
</dbReference>
<name>A0A921MNI5_9FIRM</name>
<accession>A0A921MNI5</accession>
<proteinExistence type="predicted"/>
<evidence type="ECO:0000313" key="2">
    <source>
        <dbReference type="Proteomes" id="UP000760668"/>
    </source>
</evidence>